<evidence type="ECO:0000259" key="9">
    <source>
        <dbReference type="Pfam" id="PF00324"/>
    </source>
</evidence>
<evidence type="ECO:0000256" key="8">
    <source>
        <dbReference type="SAM" id="Phobius"/>
    </source>
</evidence>
<dbReference type="PANTHER" id="PTHR43341:SF39">
    <property type="entry name" value="AMINO ACID TRANSPORTER (EUROFUNG)-RELATED"/>
    <property type="match status" value="1"/>
</dbReference>
<comment type="caution">
    <text evidence="10">The sequence shown here is derived from an EMBL/GenBank/DDBJ whole genome shotgun (WGS) entry which is preliminary data.</text>
</comment>
<dbReference type="Proteomes" id="UP000242877">
    <property type="component" value="Unassembled WGS sequence"/>
</dbReference>
<dbReference type="InterPro" id="IPR050524">
    <property type="entry name" value="APC_YAT"/>
</dbReference>
<dbReference type="AlphaFoldDB" id="A0A168BFF3"/>
<evidence type="ECO:0000256" key="7">
    <source>
        <dbReference type="SAM" id="MobiDB-lite"/>
    </source>
</evidence>
<protein>
    <submittedName>
        <fullName evidence="10">Amino acid permease</fullName>
    </submittedName>
</protein>
<comment type="subcellular location">
    <subcellularLocation>
        <location evidence="1">Membrane</location>
        <topology evidence="1">Multi-pass membrane protein</topology>
    </subcellularLocation>
</comment>
<feature type="transmembrane region" description="Helical" evidence="8">
    <location>
        <begin position="259"/>
        <end position="280"/>
    </location>
</feature>
<keyword evidence="5 8" id="KW-1133">Transmembrane helix</keyword>
<evidence type="ECO:0000313" key="10">
    <source>
        <dbReference type="EMBL" id="KZZ95235.1"/>
    </source>
</evidence>
<feature type="transmembrane region" description="Helical" evidence="8">
    <location>
        <begin position="177"/>
        <end position="194"/>
    </location>
</feature>
<dbReference type="OrthoDB" id="3900342at2759"/>
<name>A0A168BFF3_9EURO</name>
<keyword evidence="6 8" id="KW-0472">Membrane</keyword>
<feature type="compositionally biased region" description="Low complexity" evidence="7">
    <location>
        <begin position="27"/>
        <end position="37"/>
    </location>
</feature>
<keyword evidence="11" id="KW-1185">Reference proteome</keyword>
<dbReference type="EMBL" id="AZGZ01000005">
    <property type="protein sequence ID" value="KZZ95235.1"/>
    <property type="molecule type" value="Genomic_DNA"/>
</dbReference>
<organism evidence="10 11">
    <name type="scientific">Ascosphaera apis ARSEF 7405</name>
    <dbReference type="NCBI Taxonomy" id="392613"/>
    <lineage>
        <taxon>Eukaryota</taxon>
        <taxon>Fungi</taxon>
        <taxon>Dikarya</taxon>
        <taxon>Ascomycota</taxon>
        <taxon>Pezizomycotina</taxon>
        <taxon>Eurotiomycetes</taxon>
        <taxon>Eurotiomycetidae</taxon>
        <taxon>Onygenales</taxon>
        <taxon>Ascosphaeraceae</taxon>
        <taxon>Ascosphaera</taxon>
    </lineage>
</organism>
<dbReference type="FunFam" id="1.20.1740.10:FF:000006">
    <property type="entry name" value="General amino acid permease"/>
    <property type="match status" value="1"/>
</dbReference>
<gene>
    <name evidence="10" type="ORF">AAP_01723</name>
</gene>
<dbReference type="PANTHER" id="PTHR43341">
    <property type="entry name" value="AMINO ACID PERMEASE"/>
    <property type="match status" value="1"/>
</dbReference>
<accession>A0A168BFF3</accession>
<dbReference type="GO" id="GO:0015171">
    <property type="term" value="F:amino acid transmembrane transporter activity"/>
    <property type="evidence" value="ECO:0007669"/>
    <property type="project" value="TreeGrafter"/>
</dbReference>
<dbReference type="PROSITE" id="PS00218">
    <property type="entry name" value="AMINO_ACID_PERMEASE_1"/>
    <property type="match status" value="1"/>
</dbReference>
<keyword evidence="3 8" id="KW-0812">Transmembrane</keyword>
<dbReference type="InterPro" id="IPR004840">
    <property type="entry name" value="Amino_acid_permease_CS"/>
</dbReference>
<feature type="region of interest" description="Disordered" evidence="7">
    <location>
        <begin position="19"/>
        <end position="54"/>
    </location>
</feature>
<feature type="transmembrane region" description="Helical" evidence="8">
    <location>
        <begin position="436"/>
        <end position="458"/>
    </location>
</feature>
<feature type="transmembrane region" description="Helical" evidence="8">
    <location>
        <begin position="96"/>
        <end position="115"/>
    </location>
</feature>
<feature type="transmembrane region" description="Helical" evidence="8">
    <location>
        <begin position="300"/>
        <end position="319"/>
    </location>
</feature>
<feature type="transmembrane region" description="Helical" evidence="8">
    <location>
        <begin position="352"/>
        <end position="377"/>
    </location>
</feature>
<feature type="transmembrane region" description="Helical" evidence="8">
    <location>
        <begin position="479"/>
        <end position="497"/>
    </location>
</feature>
<evidence type="ECO:0000256" key="6">
    <source>
        <dbReference type="ARBA" id="ARBA00023136"/>
    </source>
</evidence>
<reference evidence="10 11" key="1">
    <citation type="journal article" date="2016" name="Genome Biol. Evol.">
        <title>Divergent and convergent evolution of fungal pathogenicity.</title>
        <authorList>
            <person name="Shang Y."/>
            <person name="Xiao G."/>
            <person name="Zheng P."/>
            <person name="Cen K."/>
            <person name="Zhan S."/>
            <person name="Wang C."/>
        </authorList>
    </citation>
    <scope>NUCLEOTIDE SEQUENCE [LARGE SCALE GENOMIC DNA]</scope>
    <source>
        <strain evidence="10 11">ARSEF 7405</strain>
    </source>
</reference>
<dbReference type="InterPro" id="IPR004841">
    <property type="entry name" value="AA-permease/SLC12A_dom"/>
</dbReference>
<keyword evidence="2" id="KW-0813">Transport</keyword>
<feature type="region of interest" description="Disordered" evidence="7">
    <location>
        <begin position="561"/>
        <end position="587"/>
    </location>
</feature>
<evidence type="ECO:0000256" key="3">
    <source>
        <dbReference type="ARBA" id="ARBA00022692"/>
    </source>
</evidence>
<evidence type="ECO:0000256" key="1">
    <source>
        <dbReference type="ARBA" id="ARBA00004141"/>
    </source>
</evidence>
<feature type="transmembrane region" description="Helical" evidence="8">
    <location>
        <begin position="509"/>
        <end position="531"/>
    </location>
</feature>
<evidence type="ECO:0000256" key="2">
    <source>
        <dbReference type="ARBA" id="ARBA00022448"/>
    </source>
</evidence>
<evidence type="ECO:0000256" key="4">
    <source>
        <dbReference type="ARBA" id="ARBA00022970"/>
    </source>
</evidence>
<feature type="domain" description="Amino acid permease/ SLC12A" evidence="9">
    <location>
        <begin position="68"/>
        <end position="532"/>
    </location>
</feature>
<dbReference type="Pfam" id="PF00324">
    <property type="entry name" value="AA_permease"/>
    <property type="match status" value="1"/>
</dbReference>
<keyword evidence="4" id="KW-0029">Amino-acid transport</keyword>
<feature type="transmembrane region" description="Helical" evidence="8">
    <location>
        <begin position="206"/>
        <end position="224"/>
    </location>
</feature>
<feature type="transmembrane region" description="Helical" evidence="8">
    <location>
        <begin position="149"/>
        <end position="171"/>
    </location>
</feature>
<proteinExistence type="predicted"/>
<feature type="compositionally biased region" description="Basic and acidic residues" evidence="7">
    <location>
        <begin position="574"/>
        <end position="587"/>
    </location>
</feature>
<feature type="transmembrane region" description="Helical" evidence="8">
    <location>
        <begin position="65"/>
        <end position="84"/>
    </location>
</feature>
<evidence type="ECO:0000313" key="11">
    <source>
        <dbReference type="Proteomes" id="UP000242877"/>
    </source>
</evidence>
<sequence>MLQTERTWKEKPVSTFVSNLRRDTDTDTSNATATSSDDGLHAHHNDITGWPEPASSREAIKRDLSARHINMIALAGMIGTGLFLGSGEAIARAGPAGALIAYIIMGIVTTGVAYSAGEHSAFMPVAGGFVGHVTRFIEPAMGAAIGWNFWYAISITVPADISAAATLVQYWNHSINTAVWITIFLVFAVVVNFLNVRLYGETEVIFAMLKILLIIALILSGLIIDLGGGPDHHRTGFKFWRDPGAFNEYLSHGGTGRFLALWSTMLTAAFSYGNIQVVAISGTETRNPRKIIPSATRMTAVRVLVFYILSILIVGMIVASNDPDLSNGGSSVKDSPFVIAFERAGISAFPSVINAIVITSAISSVSACIFIASRTLYGLSKDGNAPKFFQRCNRFGTPHYAVGLTSLLGPLVYMTARGGSAASTTEIMVVFQWFVNITSVAGLICWIVLMAAYLRFFYAMKKQGFSRDDLPYKAPLQPWLSWFTLLMVCIVVFFSGFDVFFPGRWSTSQFLTCYINIPIFLGLYIFFKILFGRRSKLISLDEADIRSEFVRMQQEIADGQYIPEPASSPSQASVKDEHEHGRSWQEKAKQRFKNLKYRSWIRVQACEVGSFRSGVNSKLFEDESIENGPGQ</sequence>
<dbReference type="VEuPathDB" id="FungiDB:AAP_01723"/>
<dbReference type="GO" id="GO:0016020">
    <property type="term" value="C:membrane"/>
    <property type="evidence" value="ECO:0007669"/>
    <property type="project" value="UniProtKB-SubCell"/>
</dbReference>
<evidence type="ECO:0000256" key="5">
    <source>
        <dbReference type="ARBA" id="ARBA00022989"/>
    </source>
</evidence>
<dbReference type="Gene3D" id="1.20.1740.10">
    <property type="entry name" value="Amino acid/polyamine transporter I"/>
    <property type="match status" value="1"/>
</dbReference>
<feature type="transmembrane region" description="Helical" evidence="8">
    <location>
        <begin position="398"/>
        <end position="416"/>
    </location>
</feature>